<dbReference type="InterPro" id="IPR036779">
    <property type="entry name" value="LysM_dom_sf"/>
</dbReference>
<dbReference type="Gene3D" id="3.10.350.10">
    <property type="entry name" value="LysM domain"/>
    <property type="match status" value="1"/>
</dbReference>
<name>A0ABT7VQP3_9GAMM</name>
<proteinExistence type="predicted"/>
<dbReference type="PROSITE" id="PS51782">
    <property type="entry name" value="LYSM"/>
    <property type="match status" value="1"/>
</dbReference>
<accession>A0ABT7VQP3</accession>
<dbReference type="SUPFAM" id="SSF50978">
    <property type="entry name" value="WD40 repeat-like"/>
    <property type="match status" value="1"/>
</dbReference>
<dbReference type="SMART" id="SM00257">
    <property type="entry name" value="LysM"/>
    <property type="match status" value="1"/>
</dbReference>
<dbReference type="InterPro" id="IPR029030">
    <property type="entry name" value="Caspase-like_dom_sf"/>
</dbReference>
<protein>
    <submittedName>
        <fullName evidence="3">Caspase family protein</fullName>
    </submittedName>
</protein>
<dbReference type="Proteomes" id="UP001171945">
    <property type="component" value="Unassembled WGS sequence"/>
</dbReference>
<dbReference type="Pfam" id="PF00656">
    <property type="entry name" value="Peptidase_C14"/>
    <property type="match status" value="1"/>
</dbReference>
<evidence type="ECO:0000313" key="3">
    <source>
        <dbReference type="EMBL" id="MDM8561977.1"/>
    </source>
</evidence>
<feature type="repeat" description="WD" evidence="1">
    <location>
        <begin position="785"/>
        <end position="813"/>
    </location>
</feature>
<dbReference type="InterPro" id="IPR036322">
    <property type="entry name" value="WD40_repeat_dom_sf"/>
</dbReference>
<feature type="domain" description="LysM" evidence="2">
    <location>
        <begin position="1193"/>
        <end position="1237"/>
    </location>
</feature>
<organism evidence="3 4">
    <name type="scientific">Candidatus Marithioploca araucensis</name>
    <dbReference type="NCBI Taxonomy" id="70273"/>
    <lineage>
        <taxon>Bacteria</taxon>
        <taxon>Pseudomonadati</taxon>
        <taxon>Pseudomonadota</taxon>
        <taxon>Gammaproteobacteria</taxon>
        <taxon>Thiotrichales</taxon>
        <taxon>Thiotrichaceae</taxon>
        <taxon>Candidatus Marithioploca</taxon>
    </lineage>
</organism>
<evidence type="ECO:0000259" key="2">
    <source>
        <dbReference type="PROSITE" id="PS51782"/>
    </source>
</evidence>
<dbReference type="PANTHER" id="PTHR19879:SF9">
    <property type="entry name" value="TRANSCRIPTION INITIATION FACTOR TFIID SUBUNIT 5"/>
    <property type="match status" value="1"/>
</dbReference>
<evidence type="ECO:0000313" key="4">
    <source>
        <dbReference type="Proteomes" id="UP001171945"/>
    </source>
</evidence>
<dbReference type="InterPro" id="IPR011600">
    <property type="entry name" value="Pept_C14_caspase"/>
</dbReference>
<dbReference type="InterPro" id="IPR015943">
    <property type="entry name" value="WD40/YVTN_repeat-like_dom_sf"/>
</dbReference>
<dbReference type="InterPro" id="IPR018392">
    <property type="entry name" value="LysM"/>
</dbReference>
<dbReference type="SUPFAM" id="SSF52129">
    <property type="entry name" value="Caspase-like"/>
    <property type="match status" value="1"/>
</dbReference>
<dbReference type="Gene3D" id="3.40.50.1460">
    <property type="match status" value="1"/>
</dbReference>
<dbReference type="SUPFAM" id="SSF54106">
    <property type="entry name" value="LysM domain"/>
    <property type="match status" value="1"/>
</dbReference>
<dbReference type="InterPro" id="IPR011044">
    <property type="entry name" value="Quino_amine_DH_bsu"/>
</dbReference>
<dbReference type="EMBL" id="JAUCGM010000031">
    <property type="protein sequence ID" value="MDM8561977.1"/>
    <property type="molecule type" value="Genomic_DNA"/>
</dbReference>
<gene>
    <name evidence="3" type="ORF">QUF54_01325</name>
</gene>
<reference evidence="3" key="1">
    <citation type="submission" date="2023-06" db="EMBL/GenBank/DDBJ databases">
        <title>Uncultivated large filamentous bacteria from sulfidic sediments reveal new species and different genomic features in energy metabolism and defense.</title>
        <authorList>
            <person name="Fonseca A."/>
        </authorList>
    </citation>
    <scope>NUCLEOTIDE SEQUENCE</scope>
    <source>
        <strain evidence="3">HSG4</strain>
    </source>
</reference>
<comment type="caution">
    <text evidence="3">The sequence shown here is derived from an EMBL/GenBank/DDBJ whole genome shotgun (WGS) entry which is preliminary data.</text>
</comment>
<dbReference type="PROSITE" id="PS50082">
    <property type="entry name" value="WD_REPEATS_2"/>
    <property type="match status" value="1"/>
</dbReference>
<sequence length="1240" mass="141864">MILLTFFIFPVFAEESTDFLAESGCDALVTYPTLLKEIQNNDFELSSCIENLAKKAKKAKKAKEMKGNDWILPLKKVRCRLKTLKGEARDTLSNDTQKEVLLKQYKADRKALKRILRSQQEENWQNWLNEKTQNLQECEKHWNAKIAEVAGKFYALVIGIAEYNNAWSEKNEAGWKTLDTPINDATAITKLLEENYGFIVKKLIGEKATQDNIIQTFKDLNKKLGENDNLLIFYAGHGISLRNKKTKLDTGYWLPVDAEPNPSEDEEEPNISNWISGQKIFELIEKSKAKNVLVIADNCEAGMFLQTACGTIQEQSDEVTELERLSTELSPRFQSLLKKYVTPSRLVITSSGTENAKDAFDGEKHSIFAKPLIGSLKKGQNLTAFDLYGDIFNEVVRKASQRPRYVPLISDLKGEGDFVFFKHSEQLASGEQEEDSTLRKALFQQQKQQAQEEIEKRCREKSLRLTKLAQQEIGQNYFTEGLLFALKALSTSSLKSEEEELDAKAALYEAFLEHRNYAILKTDKSIKKYDFSNDGKHIITITGDKNTAQLWDVNTGKTPEPLLEQDIGKYTDFSRHHIFGKSTEDDDTVQTASSKQYPALKQIRQQLREQSVQNFNKLKITFSPNKKNALLWNTGKQSQFCYDEKSEGKEETAQFWWNGEKLAKFPISYRRYYRAIFRPDGKYLFAVSKLCSKSLIDDDESYSFRLWNIEGEKMELIAFFNRLPSTSVFGEAIFIFEPDGRFIVNSGANNSKLHLGHVKSGKERLFMLPLEDAKGKMQDNAITNSHDGKKVAAAFVDGVIRVWDVSTRKKSISPQKTYHSITKMAFSDDTQSLIIAHNNAIEILDIKTSVNKTIFKEPYKDIRFSPNGQHALILLESNEVVILNIHSEERQKLISLSRDEIPLPSIPDDEIRLPSIPFSHDGQYVIAISSLWNANTGKFIRRFGDGDRYSDMIISPNGEFVATTLSPNKPSTIIWDAKEGKLLKTSNPDYGQPIAFNFDGQYLLYPSKDSSGEWLHVKTGKKLVEVPIPKLISSKFEQNEQFMLMVDEDGIYIWPLFFNTKSLIDYVKKNVHITISEEIIQALIQKSDNREKTPIIEVLQKWEIGKLTSRQKQEIRNIVSEDMQTNQACSPDISHQQSQKWRSGKLTPEQENEIIFQVMEKQHSDIKELEEKSEKWVKLNADNLPENEVISQVFYKVQKGDALSKIANKHNVNASDLCTWNKIENCNRIYPGQELRVVPE</sequence>
<dbReference type="InterPro" id="IPR001680">
    <property type="entry name" value="WD40_rpt"/>
</dbReference>
<evidence type="ECO:0000256" key="1">
    <source>
        <dbReference type="PROSITE-ProRule" id="PRU00221"/>
    </source>
</evidence>
<dbReference type="CDD" id="cd00118">
    <property type="entry name" value="LysM"/>
    <property type="match status" value="1"/>
</dbReference>
<dbReference type="Pfam" id="PF01476">
    <property type="entry name" value="LysM"/>
    <property type="match status" value="1"/>
</dbReference>
<keyword evidence="1" id="KW-0853">WD repeat</keyword>
<keyword evidence="4" id="KW-1185">Reference proteome</keyword>
<dbReference type="Gene3D" id="2.130.10.10">
    <property type="entry name" value="YVTN repeat-like/Quinoprotein amine dehydrogenase"/>
    <property type="match status" value="3"/>
</dbReference>
<dbReference type="PANTHER" id="PTHR19879">
    <property type="entry name" value="TRANSCRIPTION INITIATION FACTOR TFIID"/>
    <property type="match status" value="1"/>
</dbReference>
<dbReference type="SUPFAM" id="SSF50969">
    <property type="entry name" value="YVTN repeat-like/Quinoprotein amine dehydrogenase"/>
    <property type="match status" value="1"/>
</dbReference>